<accession>H1HJ62</accession>
<reference evidence="1 2" key="1">
    <citation type="submission" date="2011-12" db="EMBL/GenBank/DDBJ databases">
        <title>The Genome Sequence of Prevotella maculosa OT 289.</title>
        <authorList>
            <consortium name="The Broad Institute Genome Sequencing Platform"/>
            <person name="Earl A."/>
            <person name="Ward D."/>
            <person name="Feldgarden M."/>
            <person name="Gevers D."/>
            <person name="Izard J."/>
            <person name="Blanton J.M."/>
            <person name="Mathney J."/>
            <person name="Tanner A.C."/>
            <person name="Dewhirst F.E."/>
            <person name="Young S.K."/>
            <person name="Zeng Q."/>
            <person name="Gargeya S."/>
            <person name="Fitzgerald M."/>
            <person name="Haas B."/>
            <person name="Abouelleil A."/>
            <person name="Alvarado L."/>
            <person name="Arachchi H.M."/>
            <person name="Berlin A."/>
            <person name="Chapman S.B."/>
            <person name="Gearin G."/>
            <person name="Goldberg J."/>
            <person name="Griggs A."/>
            <person name="Gujja S."/>
            <person name="Hansen M."/>
            <person name="Heiman D."/>
            <person name="Howarth C."/>
            <person name="Larimer J."/>
            <person name="Lui A."/>
            <person name="MacDonald P.J.P."/>
            <person name="McCowen C."/>
            <person name="Montmayeur A."/>
            <person name="Murphy C."/>
            <person name="Neiman D."/>
            <person name="Pearson M."/>
            <person name="Priest M."/>
            <person name="Roberts A."/>
            <person name="Saif S."/>
            <person name="Shea T."/>
            <person name="Sisk P."/>
            <person name="Stolte C."/>
            <person name="Sykes S."/>
            <person name="Wortman J."/>
            <person name="Nusbaum C."/>
            <person name="Birren B."/>
        </authorList>
    </citation>
    <scope>NUCLEOTIDE SEQUENCE [LARGE SCALE GENOMIC DNA]</scope>
    <source>
        <strain evidence="1 2">OT 289</strain>
    </source>
</reference>
<dbReference type="PATRIC" id="fig|999422.3.peg.196"/>
<evidence type="ECO:0000313" key="1">
    <source>
        <dbReference type="EMBL" id="EHO74061.1"/>
    </source>
</evidence>
<dbReference type="EMBL" id="AGEK01000012">
    <property type="protein sequence ID" value="EHO74061.1"/>
    <property type="molecule type" value="Genomic_DNA"/>
</dbReference>
<protein>
    <submittedName>
        <fullName evidence="1">Uncharacterized protein</fullName>
    </submittedName>
</protein>
<dbReference type="STRING" id="999422.HMPREF9944_00206"/>
<dbReference type="Proteomes" id="UP000003167">
    <property type="component" value="Unassembled WGS sequence"/>
</dbReference>
<organism evidence="1 2">
    <name type="scientific">Segatella maculosa OT 289</name>
    <dbReference type="NCBI Taxonomy" id="999422"/>
    <lineage>
        <taxon>Bacteria</taxon>
        <taxon>Pseudomonadati</taxon>
        <taxon>Bacteroidota</taxon>
        <taxon>Bacteroidia</taxon>
        <taxon>Bacteroidales</taxon>
        <taxon>Prevotellaceae</taxon>
        <taxon>Segatella</taxon>
    </lineage>
</organism>
<proteinExistence type="predicted"/>
<comment type="caution">
    <text evidence="1">The sequence shown here is derived from an EMBL/GenBank/DDBJ whole genome shotgun (WGS) entry which is preliminary data.</text>
</comment>
<gene>
    <name evidence="1" type="ORF">HMPREF9944_00206</name>
</gene>
<dbReference type="HOGENOM" id="CLU_2194591_0_0_10"/>
<sequence>MEAGNEGLSVKKVARHVHNACNTFFATVSFEDVYNYVSFYLKSNSKSLESIIERAGTRGVYRINLDSKDSQQLMLQFQEDDETEPTAKVVTDQSLELFGDV</sequence>
<evidence type="ECO:0000313" key="2">
    <source>
        <dbReference type="Proteomes" id="UP000003167"/>
    </source>
</evidence>
<name>H1HJ62_9BACT</name>
<dbReference type="AlphaFoldDB" id="H1HJ62"/>
<keyword evidence="2" id="KW-1185">Reference proteome</keyword>